<reference evidence="1" key="1">
    <citation type="journal article" date="2020" name="mSystems">
        <title>Genome- and Community-Level Interaction Insights into Carbon Utilization and Element Cycling Functions of Hydrothermarchaeota in Hydrothermal Sediment.</title>
        <authorList>
            <person name="Zhou Z."/>
            <person name="Liu Y."/>
            <person name="Xu W."/>
            <person name="Pan J."/>
            <person name="Luo Z.H."/>
            <person name="Li M."/>
        </authorList>
    </citation>
    <scope>NUCLEOTIDE SEQUENCE [LARGE SCALE GENOMIC DNA]</scope>
    <source>
        <strain evidence="1">SpSt-1179</strain>
    </source>
</reference>
<dbReference type="GO" id="GO:0008233">
    <property type="term" value="F:peptidase activity"/>
    <property type="evidence" value="ECO:0007669"/>
    <property type="project" value="UniProtKB-KW"/>
</dbReference>
<keyword evidence="1" id="KW-0645">Protease</keyword>
<proteinExistence type="predicted"/>
<dbReference type="GO" id="GO:0006508">
    <property type="term" value="P:proteolysis"/>
    <property type="evidence" value="ECO:0007669"/>
    <property type="project" value="UniProtKB-KW"/>
</dbReference>
<name>A0A7C1CXW7_9BACT</name>
<dbReference type="SUPFAM" id="SSF50494">
    <property type="entry name" value="Trypsin-like serine proteases"/>
    <property type="match status" value="1"/>
</dbReference>
<evidence type="ECO:0000313" key="1">
    <source>
        <dbReference type="EMBL" id="HDP78631.1"/>
    </source>
</evidence>
<protein>
    <submittedName>
        <fullName evidence="1">Serine protease</fullName>
    </submittedName>
</protein>
<keyword evidence="1" id="KW-0378">Hydrolase</keyword>
<dbReference type="Pfam" id="PF13365">
    <property type="entry name" value="Trypsin_2"/>
    <property type="match status" value="1"/>
</dbReference>
<dbReference type="AlphaFoldDB" id="A0A7C1CXW7"/>
<sequence length="273" mass="29831">MAEMSIVDQVSHSTVRIECSLEGGKTSTGTGFFYSFKRSTDTHVPVIITNKHVIHEALTGTLVFTLTRTDGTPDYGRNHTFKVTDFASCWKPHPDDCIDLCAMPIASIIEQASEKGVKPFFTCLDSGLLPRDSEIEDLRSLEEVTMVGYPNGLWDRVNNLPIFRRGILATSFARDWNGKKEFLIDAACFPGSSGSPVMLVNLGSYRVGTTINIGSRVKLLGVLYAGPQHTVTGEVSIVDIPVVQKPISVATIPNNLGVVIKAHLIEDFDGVFK</sequence>
<dbReference type="InterPro" id="IPR009003">
    <property type="entry name" value="Peptidase_S1_PA"/>
</dbReference>
<comment type="caution">
    <text evidence="1">The sequence shown here is derived from an EMBL/GenBank/DDBJ whole genome shotgun (WGS) entry which is preliminary data.</text>
</comment>
<accession>A0A7C1CXW7</accession>
<dbReference type="InterPro" id="IPR043504">
    <property type="entry name" value="Peptidase_S1_PA_chymotrypsin"/>
</dbReference>
<dbReference type="Proteomes" id="UP000886198">
    <property type="component" value="Unassembled WGS sequence"/>
</dbReference>
<dbReference type="Gene3D" id="2.40.10.10">
    <property type="entry name" value="Trypsin-like serine proteases"/>
    <property type="match status" value="2"/>
</dbReference>
<organism evidence="1">
    <name type="scientific">Mesotoga infera</name>
    <dbReference type="NCBI Taxonomy" id="1236046"/>
    <lineage>
        <taxon>Bacteria</taxon>
        <taxon>Thermotogati</taxon>
        <taxon>Thermotogota</taxon>
        <taxon>Thermotogae</taxon>
        <taxon>Kosmotogales</taxon>
        <taxon>Kosmotogaceae</taxon>
        <taxon>Mesotoga</taxon>
    </lineage>
</organism>
<dbReference type="EMBL" id="DSBT01000330">
    <property type="protein sequence ID" value="HDP78631.1"/>
    <property type="molecule type" value="Genomic_DNA"/>
</dbReference>
<gene>
    <name evidence="1" type="ORF">ENN47_10725</name>
</gene>